<dbReference type="Ensembl" id="ENSPPYT00000013934.2">
    <property type="protein sequence ID" value="ENSPPYP00000013388.2"/>
    <property type="gene ID" value="ENSPPYG00000012003.2"/>
</dbReference>
<dbReference type="PANTHER" id="PTHR15880:SF1">
    <property type="entry name" value="CHROMOSOME 22 OPEN READING FRAME 42"/>
    <property type="match status" value="1"/>
</dbReference>
<dbReference type="GeneTree" id="ENSGT00520000056310"/>
<dbReference type="PANTHER" id="PTHR15880">
    <property type="entry name" value="ASPARTATE-RICH PROTEIN 1"/>
    <property type="match status" value="1"/>
</dbReference>
<protein>
    <submittedName>
        <fullName evidence="1">Uncharacterized protein</fullName>
    </submittedName>
</protein>
<name>H2P4Y2_PONAB</name>
<reference evidence="1" key="3">
    <citation type="submission" date="2025-09" db="UniProtKB">
        <authorList>
            <consortium name="Ensembl"/>
        </authorList>
    </citation>
    <scope>IDENTIFICATION</scope>
</reference>
<reference evidence="1 2" key="1">
    <citation type="submission" date="2008-02" db="EMBL/GenBank/DDBJ databases">
        <title>A 6x draft sequence assembly of the Pongo pygmaeus abelii genome.</title>
        <authorList>
            <person name="Wilson R.K."/>
            <person name="Mardis E."/>
        </authorList>
    </citation>
    <scope>NUCLEOTIDE SEQUENCE [LARGE SCALE GENOMIC DNA]</scope>
</reference>
<keyword evidence="2" id="KW-1185">Reference proteome</keyword>
<organism evidence="1 2">
    <name type="scientific">Pongo abelii</name>
    <name type="common">Sumatran orangutan</name>
    <name type="synonym">Pongo pygmaeus abelii</name>
    <dbReference type="NCBI Taxonomy" id="9601"/>
    <lineage>
        <taxon>Eukaryota</taxon>
        <taxon>Metazoa</taxon>
        <taxon>Chordata</taxon>
        <taxon>Craniata</taxon>
        <taxon>Vertebrata</taxon>
        <taxon>Euteleostomi</taxon>
        <taxon>Mammalia</taxon>
        <taxon>Eutheria</taxon>
        <taxon>Euarchontoglires</taxon>
        <taxon>Primates</taxon>
        <taxon>Haplorrhini</taxon>
        <taxon>Catarrhini</taxon>
        <taxon>Hominidae</taxon>
        <taxon>Pongo</taxon>
    </lineage>
</organism>
<dbReference type="HOGENOM" id="CLU_2580127_0_0_1"/>
<dbReference type="InParanoid" id="H2P4Y2"/>
<evidence type="ECO:0000313" key="2">
    <source>
        <dbReference type="Proteomes" id="UP000001595"/>
    </source>
</evidence>
<reference evidence="1" key="2">
    <citation type="submission" date="2025-08" db="UniProtKB">
        <authorList>
            <consortium name="Ensembl"/>
        </authorList>
    </citation>
    <scope>IDENTIFICATION</scope>
</reference>
<accession>H2P4Y2</accession>
<dbReference type="AlphaFoldDB" id="H2P4Y2"/>
<dbReference type="eggNOG" id="ENOG502TEFW">
    <property type="taxonomic scope" value="Eukaryota"/>
</dbReference>
<dbReference type="Proteomes" id="UP000001595">
    <property type="component" value="Chromosome 22"/>
</dbReference>
<dbReference type="InterPro" id="IPR042865">
    <property type="entry name" value="DRICH1-like"/>
</dbReference>
<evidence type="ECO:0000313" key="1">
    <source>
        <dbReference type="Ensembl" id="ENSPPYP00000013388.2"/>
    </source>
</evidence>
<proteinExistence type="predicted"/>
<sequence>MGSKLTCCMGPRGGLNSDCCRPDVAPCDESEIPEAVAVAAPASTTAEPAKMDLGATEVQHGQYLSRPKIPKGPVEDLQASAHRSVENISELVTRISFSGREMFFVCFLGLLEYQVNIIFYCHHDSGLS</sequence>